<dbReference type="AGR" id="MGI:3705218"/>
<feature type="region of interest" description="Disordered" evidence="6">
    <location>
        <begin position="293"/>
        <end position="321"/>
    </location>
</feature>
<dbReference type="CDD" id="cd00086">
    <property type="entry name" value="homeodomain"/>
    <property type="match status" value="2"/>
</dbReference>
<feature type="compositionally biased region" description="Basic residues" evidence="6">
    <location>
        <begin position="75"/>
        <end position="85"/>
    </location>
</feature>
<comment type="subcellular location">
    <subcellularLocation>
        <location evidence="4 5">Nucleus</location>
    </subcellularLocation>
</comment>
<dbReference type="PANTHER" id="PTHR47465:SF7">
    <property type="entry name" value="REPRODUCTIVE HOMEOBOX 7A-RELATED"/>
    <property type="match status" value="1"/>
</dbReference>
<dbReference type="PaxDb" id="10090-ENSMUSP00000110809"/>
<feature type="domain" description="Homeobox" evidence="7">
    <location>
        <begin position="236"/>
        <end position="296"/>
    </location>
</feature>
<dbReference type="STRING" id="10090.ENSMUSP00000110809"/>
<dbReference type="Ensembl" id="ENSMUST00000115156.2">
    <property type="protein sequence ID" value="ENSMUSP00000110809.2"/>
    <property type="gene ID" value="ENSMUSG00000079626.3"/>
</dbReference>
<evidence type="ECO:0000256" key="1">
    <source>
        <dbReference type="ARBA" id="ARBA00023125"/>
    </source>
</evidence>
<dbReference type="SUPFAM" id="SSF46689">
    <property type="entry name" value="Homeodomain-like"/>
    <property type="match status" value="2"/>
</dbReference>
<keyword evidence="1 4" id="KW-0238">DNA-binding</keyword>
<dbReference type="Gene3D" id="1.10.10.60">
    <property type="entry name" value="Homeodomain-like"/>
    <property type="match status" value="2"/>
</dbReference>
<dbReference type="GO" id="GO:0006357">
    <property type="term" value="P:regulation of transcription by RNA polymerase II"/>
    <property type="evidence" value="ECO:0000318"/>
    <property type="project" value="GO_Central"/>
</dbReference>
<evidence type="ECO:0000256" key="5">
    <source>
        <dbReference type="RuleBase" id="RU000682"/>
    </source>
</evidence>
<dbReference type="FunCoup" id="A6PW38">
    <property type="interactions" value="11"/>
</dbReference>
<dbReference type="OrthoDB" id="9634994at2759"/>
<dbReference type="InParanoid" id="A6PW38"/>
<dbReference type="PROSITE" id="PS50071">
    <property type="entry name" value="HOMEOBOX_2"/>
    <property type="match status" value="2"/>
</dbReference>
<dbReference type="SMR" id="A6PW38"/>
<accession>A6PW38</accession>
<reference evidence="8" key="4">
    <citation type="submission" date="2025-09" db="UniProtKB">
        <authorList>
            <consortium name="Ensembl"/>
        </authorList>
    </citation>
    <scope>IDENTIFICATION</scope>
    <source>
        <strain evidence="8">C57BL/6J</strain>
    </source>
</reference>
<reference evidence="8 10" key="1">
    <citation type="journal article" date="2009" name="PLoS Biol.">
        <title>Lineage-specific biology revealed by a finished genome assembly of the mouse.</title>
        <authorList>
            <consortium name="Mouse Genome Sequencing Consortium"/>
            <person name="Church D.M."/>
            <person name="Goodstadt L."/>
            <person name="Hillier L.W."/>
            <person name="Zody M.C."/>
            <person name="Goldstein S."/>
            <person name="She X."/>
            <person name="Bult C.J."/>
            <person name="Agarwala R."/>
            <person name="Cherry J.L."/>
            <person name="DiCuccio M."/>
            <person name="Hlavina W."/>
            <person name="Kapustin Y."/>
            <person name="Meric P."/>
            <person name="Maglott D."/>
            <person name="Birtle Z."/>
            <person name="Marques A.C."/>
            <person name="Graves T."/>
            <person name="Zhou S."/>
            <person name="Teague B."/>
            <person name="Potamousis K."/>
            <person name="Churas C."/>
            <person name="Place M."/>
            <person name="Herschleb J."/>
            <person name="Runnheim R."/>
            <person name="Forrest D."/>
            <person name="Amos-Landgraf J."/>
            <person name="Schwartz D.C."/>
            <person name="Cheng Z."/>
            <person name="Lindblad-Toh K."/>
            <person name="Eichler E.E."/>
            <person name="Ponting C.P."/>
        </authorList>
    </citation>
    <scope>NUCLEOTIDE SEQUENCE [LARGE SCALE GENOMIC DNA]</scope>
    <source>
        <strain evidence="8 10">C57BL/6J</strain>
    </source>
</reference>
<evidence type="ECO:0000313" key="9">
    <source>
        <dbReference type="MGI" id="MGI:3705218"/>
    </source>
</evidence>
<organism evidence="8 10">
    <name type="scientific">Mus musculus</name>
    <name type="common">Mouse</name>
    <dbReference type="NCBI Taxonomy" id="10090"/>
    <lineage>
        <taxon>Eukaryota</taxon>
        <taxon>Metazoa</taxon>
        <taxon>Chordata</taxon>
        <taxon>Craniata</taxon>
        <taxon>Vertebrata</taxon>
        <taxon>Euteleostomi</taxon>
        <taxon>Mammalia</taxon>
        <taxon>Eutheria</taxon>
        <taxon>Euarchontoglires</taxon>
        <taxon>Glires</taxon>
        <taxon>Rodentia</taxon>
        <taxon>Myomorpha</taxon>
        <taxon>Muroidea</taxon>
        <taxon>Muridae</taxon>
        <taxon>Murinae</taxon>
        <taxon>Mus</taxon>
        <taxon>Mus</taxon>
    </lineage>
</organism>
<evidence type="ECO:0000313" key="8">
    <source>
        <dbReference type="Ensembl" id="ENSMUSP00000110809.2"/>
    </source>
</evidence>
<feature type="compositionally biased region" description="Polar residues" evidence="6">
    <location>
        <begin position="310"/>
        <end position="321"/>
    </location>
</feature>
<dbReference type="InterPro" id="IPR001356">
    <property type="entry name" value="HD"/>
</dbReference>
<feature type="DNA-binding region" description="Homeobox" evidence="4">
    <location>
        <begin position="238"/>
        <end position="297"/>
    </location>
</feature>
<dbReference type="GO" id="GO:0001228">
    <property type="term" value="F:DNA-binding transcription activator activity, RNA polymerase II-specific"/>
    <property type="evidence" value="ECO:0000318"/>
    <property type="project" value="GO_Central"/>
</dbReference>
<dbReference type="PANTHER" id="PTHR47465">
    <property type="entry name" value="MCG113260-RELATED-RELATED"/>
    <property type="match status" value="1"/>
</dbReference>
<evidence type="ECO:0000259" key="7">
    <source>
        <dbReference type="PROSITE" id="PS50071"/>
    </source>
</evidence>
<feature type="compositionally biased region" description="Basic and acidic residues" evidence="6">
    <location>
        <begin position="293"/>
        <end position="308"/>
    </location>
</feature>
<feature type="domain" description="Homeobox" evidence="7">
    <location>
        <begin position="24"/>
        <end position="84"/>
    </location>
</feature>
<keyword evidence="10" id="KW-1185">Reference proteome</keyword>
<evidence type="ECO:0000313" key="10">
    <source>
        <dbReference type="Proteomes" id="UP000000589"/>
    </source>
</evidence>
<keyword evidence="3 4" id="KW-0539">Nucleus</keyword>
<dbReference type="GO" id="GO:0003677">
    <property type="term" value="F:DNA binding"/>
    <property type="evidence" value="ECO:0007669"/>
    <property type="project" value="UniProtKB-UniRule"/>
</dbReference>
<keyword evidence="2 4" id="KW-0371">Homeobox</keyword>
<evidence type="ECO:0000256" key="4">
    <source>
        <dbReference type="PROSITE-ProRule" id="PRU00108"/>
    </source>
</evidence>
<reference evidence="8" key="3">
    <citation type="submission" date="2025-08" db="UniProtKB">
        <authorList>
            <consortium name="Ensembl"/>
        </authorList>
    </citation>
    <scope>IDENTIFICATION</scope>
    <source>
        <strain evidence="8">C57BL/6J</strain>
    </source>
</reference>
<evidence type="ECO:0000256" key="3">
    <source>
        <dbReference type="ARBA" id="ARBA00023242"/>
    </source>
</evidence>
<dbReference type="AlphaFoldDB" id="A6PW38"/>
<dbReference type="Pfam" id="PF00046">
    <property type="entry name" value="Homeodomain"/>
    <property type="match status" value="2"/>
</dbReference>
<evidence type="ECO:0000256" key="6">
    <source>
        <dbReference type="SAM" id="MobiDB-lite"/>
    </source>
</evidence>
<dbReference type="RNAct" id="A6PW38">
    <property type="molecule type" value="protein"/>
</dbReference>
<dbReference type="eggNOG" id="KOG0490">
    <property type="taxonomic scope" value="Eukaryota"/>
</dbReference>
<protein>
    <submittedName>
        <fullName evidence="8">Reproductive homeobox 7B</fullName>
    </submittedName>
</protein>
<gene>
    <name evidence="8 9" type="primary">Rhox7b</name>
</gene>
<dbReference type="OMA" id="EMETMFQ"/>
<dbReference type="GeneTree" id="ENSGT01050000245028"/>
<name>A6PW38_MOUSE</name>
<feature type="compositionally biased region" description="Basic and acidic residues" evidence="6">
    <location>
        <begin position="105"/>
        <end position="115"/>
    </location>
</feature>
<evidence type="ECO:0000256" key="2">
    <source>
        <dbReference type="ARBA" id="ARBA00023155"/>
    </source>
</evidence>
<dbReference type="PhylomeDB" id="A6PW38"/>
<dbReference type="ProteomicsDB" id="326506"/>
<feature type="region of interest" description="Disordered" evidence="6">
    <location>
        <begin position="1"/>
        <end position="28"/>
    </location>
</feature>
<dbReference type="InterPro" id="IPR009057">
    <property type="entry name" value="Homeodomain-like_sf"/>
</dbReference>
<dbReference type="SMART" id="SM00389">
    <property type="entry name" value="HOX"/>
    <property type="match status" value="2"/>
</dbReference>
<feature type="compositionally biased region" description="Basic and acidic residues" evidence="6">
    <location>
        <begin position="8"/>
        <end position="22"/>
    </location>
</feature>
<proteinExistence type="predicted"/>
<dbReference type="MGI" id="MGI:3705218">
    <property type="gene designation" value="Rhox7b"/>
</dbReference>
<reference evidence="8 10" key="2">
    <citation type="journal article" date="2011" name="PLoS Biol.">
        <title>Modernizing reference genome assemblies.</title>
        <authorList>
            <person name="Church D.M."/>
            <person name="Schneider V.A."/>
            <person name="Graves T."/>
            <person name="Auger K."/>
            <person name="Cunningham F."/>
            <person name="Bouk N."/>
            <person name="Chen H.C."/>
            <person name="Agarwala R."/>
            <person name="McLaren W.M."/>
            <person name="Ritchie G.R."/>
            <person name="Albracht D."/>
            <person name="Kremitzki M."/>
            <person name="Rock S."/>
            <person name="Kotkiewicz H."/>
            <person name="Kremitzki C."/>
            <person name="Wollam A."/>
            <person name="Trani L."/>
            <person name="Fulton L."/>
            <person name="Fulton R."/>
            <person name="Matthews L."/>
            <person name="Whitehead S."/>
            <person name="Chow W."/>
            <person name="Torrance J."/>
            <person name="Dunn M."/>
            <person name="Harden G."/>
            <person name="Threadgold G."/>
            <person name="Wood J."/>
            <person name="Collins J."/>
            <person name="Heath P."/>
            <person name="Griffiths G."/>
            <person name="Pelan S."/>
            <person name="Grafham D."/>
            <person name="Eichler E.E."/>
            <person name="Weinstock G."/>
            <person name="Mardis E.R."/>
            <person name="Wilson R.K."/>
            <person name="Howe K."/>
            <person name="Flicek P."/>
            <person name="Hubbard T."/>
        </authorList>
    </citation>
    <scope>NUCLEOTIDE SEQUENCE [LARGE SCALE GENOMIC DNA]</scope>
    <source>
        <strain evidence="8 10">C57BL/6J</strain>
    </source>
</reference>
<sequence length="321" mass="36349">MEGVNRGNSERKSDGFTRDPQRQGRRHQIQFTFTPWQVQEMETMFQETQYPDVLTREVLARSMDGSEAKVQIRFNNRRAKQRAREKKAMLRSTAGAKAPLVLPAGEERNGEDSRDQSSPGLGASAAEWGGVEGPGELGRKEKNGASPSAVDTSGVRGDWTQKGASGSSQKNERRPQNQVPECRWGTEDVHPVPVLVPRAQRRQRVGSRSRGQSVSLKCPHIPPVLVSTVQPVPVLVPHRPLRDRFTEPQLQELEQVFQRNHYLRAEEGKQLARGMGVTEAKLQRWFKKRRVQFRREHSQSRMNDDAPPRTHSTSLKMAQEP</sequence>
<feature type="DNA-binding region" description="Homeobox" evidence="4">
    <location>
        <begin position="26"/>
        <end position="85"/>
    </location>
</feature>
<dbReference type="HOGENOM" id="CLU_086392_0_0_1"/>
<dbReference type="GO" id="GO:0005634">
    <property type="term" value="C:nucleus"/>
    <property type="evidence" value="ECO:0000318"/>
    <property type="project" value="GO_Central"/>
</dbReference>
<dbReference type="Proteomes" id="UP000000589">
    <property type="component" value="Chromosome X"/>
</dbReference>
<dbReference type="VEuPathDB" id="HostDB:ENSMUSG00000079626"/>
<feature type="region of interest" description="Disordered" evidence="6">
    <location>
        <begin position="71"/>
        <end position="216"/>
    </location>
</feature>